<dbReference type="AlphaFoldDB" id="A0A840RSJ3"/>
<evidence type="ECO:0000313" key="1">
    <source>
        <dbReference type="EMBL" id="MBB5199571.1"/>
    </source>
</evidence>
<comment type="caution">
    <text evidence="1">The sequence shown here is derived from an EMBL/GenBank/DDBJ whole genome shotgun (WGS) entry which is preliminary data.</text>
</comment>
<dbReference type="RefSeq" id="WP_168054760.1">
    <property type="nucleotide sequence ID" value="NZ_JAAOZT010000006.1"/>
</dbReference>
<gene>
    <name evidence="1" type="ORF">HNR39_001398</name>
</gene>
<keyword evidence="2" id="KW-1185">Reference proteome</keyword>
<dbReference type="Proteomes" id="UP000571084">
    <property type="component" value="Unassembled WGS sequence"/>
</dbReference>
<reference evidence="1 2" key="1">
    <citation type="submission" date="2020-08" db="EMBL/GenBank/DDBJ databases">
        <title>Genomic Encyclopedia of Type Strains, Phase IV (KMG-IV): sequencing the most valuable type-strain genomes for metagenomic binning, comparative biology and taxonomic classification.</title>
        <authorList>
            <person name="Goeker M."/>
        </authorList>
    </citation>
    <scope>NUCLEOTIDE SEQUENCE [LARGE SCALE GENOMIC DNA]</scope>
    <source>
        <strain evidence="1 2">DSM 23240</strain>
    </source>
</reference>
<name>A0A840RSJ3_9BURK</name>
<dbReference type="EMBL" id="JACHHQ010000002">
    <property type="protein sequence ID" value="MBB5199571.1"/>
    <property type="molecule type" value="Genomic_DNA"/>
</dbReference>
<organism evidence="1 2">
    <name type="scientific">Glaciimonas immobilis</name>
    <dbReference type="NCBI Taxonomy" id="728004"/>
    <lineage>
        <taxon>Bacteria</taxon>
        <taxon>Pseudomonadati</taxon>
        <taxon>Pseudomonadota</taxon>
        <taxon>Betaproteobacteria</taxon>
        <taxon>Burkholderiales</taxon>
        <taxon>Oxalobacteraceae</taxon>
        <taxon>Glaciimonas</taxon>
    </lineage>
</organism>
<protein>
    <submittedName>
        <fullName evidence="1">Uncharacterized protein</fullName>
    </submittedName>
</protein>
<sequence length="74" mass="7507">MSALISSSALNQGPIMRLVLAACRAAPSTSGFLTKSTLCTQLKVVFVIVSAAITANDSVPTEAPMLGDVPALST</sequence>
<proteinExistence type="predicted"/>
<accession>A0A840RSJ3</accession>
<evidence type="ECO:0000313" key="2">
    <source>
        <dbReference type="Proteomes" id="UP000571084"/>
    </source>
</evidence>